<dbReference type="PANTHER" id="PTHR24305">
    <property type="entry name" value="CYTOCHROME P450"/>
    <property type="match status" value="1"/>
</dbReference>
<keyword evidence="11" id="KW-1133">Transmembrane helix</keyword>
<evidence type="ECO:0000256" key="7">
    <source>
        <dbReference type="ARBA" id="ARBA00023033"/>
    </source>
</evidence>
<keyword evidence="13" id="KW-1185">Reference proteome</keyword>
<dbReference type="InterPro" id="IPR036396">
    <property type="entry name" value="Cyt_P450_sf"/>
</dbReference>
<organism evidence="12 13">
    <name type="scientific">Pseudomicrostroma glucosiphilum</name>
    <dbReference type="NCBI Taxonomy" id="1684307"/>
    <lineage>
        <taxon>Eukaryota</taxon>
        <taxon>Fungi</taxon>
        <taxon>Dikarya</taxon>
        <taxon>Basidiomycota</taxon>
        <taxon>Ustilaginomycotina</taxon>
        <taxon>Exobasidiomycetes</taxon>
        <taxon>Microstromatales</taxon>
        <taxon>Microstromatales incertae sedis</taxon>
        <taxon>Pseudomicrostroma</taxon>
    </lineage>
</organism>
<keyword evidence="4 8" id="KW-0479">Metal-binding</keyword>
<sequence>MSVITSYLSQAVQWATASAQHSLAALVALFAIYVVYVLSASPHASLPGPFLARFTDLWMARQAMRGDRSLVIHEEHKKHGTFVRLGPTHVSIADPTALNSVYGHSTGTTKSEFYDAFAAPNFPRGLFNTRSRPEHTRKRKMVSHTFAPKNVQAFEPFIRREVETLCGRFDEFAKAAKEKGEEWFTLDALDWLNFYAFDTIASLAFGSVFGMMEQGRDDADVVFENADGSTRVETVPAVRIINERGEYSATMGYVPVYLRPLAARIPWFANRLKSVKRLTGIAVAKVNQRLKEGSERDDLLSRLSSGKDESGQPMGKEELTSEALTQLIAGSDTTSNTSAALLYHVMTHPEVKEKLVKELDESLKSVDVGDVPVGTDVAELPYFNAVVSESLRYHSTSSMGLPRLVPEGGAVICGKHFPAGTTLSVPAYTIHRNQSVWGSDADSYNPDRWLATKDARANFERAFVPFSIGPRACVGRNVALLELQLLLSTLFRRYDFELARPGQEMNTIEGFLRKPVALPVKIKRRQ</sequence>
<comment type="cofactor">
    <cofactor evidence="1 8">
        <name>heme</name>
        <dbReference type="ChEBI" id="CHEBI:30413"/>
    </cofactor>
</comment>
<keyword evidence="5 9" id="KW-0560">Oxidoreductase</keyword>
<dbReference type="Pfam" id="PF00067">
    <property type="entry name" value="p450"/>
    <property type="match status" value="1"/>
</dbReference>
<dbReference type="OrthoDB" id="1470350at2759"/>
<protein>
    <submittedName>
        <fullName evidence="12">Cytochrome P450</fullName>
    </submittedName>
</protein>
<dbReference type="PRINTS" id="PR00463">
    <property type="entry name" value="EP450I"/>
</dbReference>
<gene>
    <name evidence="12" type="ORF">BCV69DRAFT_280229</name>
</gene>
<evidence type="ECO:0000256" key="2">
    <source>
        <dbReference type="ARBA" id="ARBA00010617"/>
    </source>
</evidence>
<dbReference type="PANTHER" id="PTHR24305:SF29">
    <property type="entry name" value="BENZOATE-PARA-HYDROXYLASE"/>
    <property type="match status" value="1"/>
</dbReference>
<feature type="region of interest" description="Disordered" evidence="10">
    <location>
        <begin position="297"/>
        <end position="317"/>
    </location>
</feature>
<dbReference type="CDD" id="cd11061">
    <property type="entry name" value="CYP67-like"/>
    <property type="match status" value="1"/>
</dbReference>
<dbReference type="GeneID" id="37013273"/>
<dbReference type="InterPro" id="IPR017972">
    <property type="entry name" value="Cyt_P450_CS"/>
</dbReference>
<name>A0A316UCN3_9BASI</name>
<dbReference type="InterPro" id="IPR001128">
    <property type="entry name" value="Cyt_P450"/>
</dbReference>
<evidence type="ECO:0000256" key="3">
    <source>
        <dbReference type="ARBA" id="ARBA00022617"/>
    </source>
</evidence>
<evidence type="ECO:0000256" key="8">
    <source>
        <dbReference type="PIRSR" id="PIRSR602401-1"/>
    </source>
</evidence>
<dbReference type="InterPro" id="IPR002401">
    <property type="entry name" value="Cyt_P450_E_grp-I"/>
</dbReference>
<feature type="transmembrane region" description="Helical" evidence="11">
    <location>
        <begin position="21"/>
        <end position="39"/>
    </location>
</feature>
<dbReference type="RefSeq" id="XP_025349798.1">
    <property type="nucleotide sequence ID" value="XM_025491539.1"/>
</dbReference>
<evidence type="ECO:0000313" key="12">
    <source>
        <dbReference type="EMBL" id="PWN22638.1"/>
    </source>
</evidence>
<accession>A0A316UCN3</accession>
<feature type="binding site" description="axial binding residue" evidence="8">
    <location>
        <position position="473"/>
    </location>
    <ligand>
        <name>heme</name>
        <dbReference type="ChEBI" id="CHEBI:30413"/>
    </ligand>
    <ligandPart>
        <name>Fe</name>
        <dbReference type="ChEBI" id="CHEBI:18248"/>
    </ligandPart>
</feature>
<reference evidence="12 13" key="1">
    <citation type="journal article" date="2018" name="Mol. Biol. Evol.">
        <title>Broad Genomic Sampling Reveals a Smut Pathogenic Ancestry of the Fungal Clade Ustilaginomycotina.</title>
        <authorList>
            <person name="Kijpornyongpan T."/>
            <person name="Mondo S.J."/>
            <person name="Barry K."/>
            <person name="Sandor L."/>
            <person name="Lee J."/>
            <person name="Lipzen A."/>
            <person name="Pangilinan J."/>
            <person name="LaButti K."/>
            <person name="Hainaut M."/>
            <person name="Henrissat B."/>
            <person name="Grigoriev I.V."/>
            <person name="Spatafora J.W."/>
            <person name="Aime M.C."/>
        </authorList>
    </citation>
    <scope>NUCLEOTIDE SEQUENCE [LARGE SCALE GENOMIC DNA]</scope>
    <source>
        <strain evidence="12 13">MCA 4718</strain>
    </source>
</reference>
<keyword evidence="3 8" id="KW-0349">Heme</keyword>
<evidence type="ECO:0000256" key="4">
    <source>
        <dbReference type="ARBA" id="ARBA00022723"/>
    </source>
</evidence>
<evidence type="ECO:0000256" key="5">
    <source>
        <dbReference type="ARBA" id="ARBA00023002"/>
    </source>
</evidence>
<dbReference type="SUPFAM" id="SSF48264">
    <property type="entry name" value="Cytochrome P450"/>
    <property type="match status" value="1"/>
</dbReference>
<dbReference type="PRINTS" id="PR00385">
    <property type="entry name" value="P450"/>
</dbReference>
<dbReference type="InterPro" id="IPR050121">
    <property type="entry name" value="Cytochrome_P450_monoxygenase"/>
</dbReference>
<evidence type="ECO:0000256" key="10">
    <source>
        <dbReference type="SAM" id="MobiDB-lite"/>
    </source>
</evidence>
<dbReference type="GO" id="GO:0005506">
    <property type="term" value="F:iron ion binding"/>
    <property type="evidence" value="ECO:0007669"/>
    <property type="project" value="InterPro"/>
</dbReference>
<evidence type="ECO:0000256" key="6">
    <source>
        <dbReference type="ARBA" id="ARBA00023004"/>
    </source>
</evidence>
<dbReference type="PROSITE" id="PS00086">
    <property type="entry name" value="CYTOCHROME_P450"/>
    <property type="match status" value="1"/>
</dbReference>
<dbReference type="GO" id="GO:0016705">
    <property type="term" value="F:oxidoreductase activity, acting on paired donors, with incorporation or reduction of molecular oxygen"/>
    <property type="evidence" value="ECO:0007669"/>
    <property type="project" value="InterPro"/>
</dbReference>
<dbReference type="Proteomes" id="UP000245942">
    <property type="component" value="Unassembled WGS sequence"/>
</dbReference>
<keyword evidence="11" id="KW-0812">Transmembrane</keyword>
<dbReference type="AlphaFoldDB" id="A0A316UCN3"/>
<keyword evidence="7 9" id="KW-0503">Monooxygenase</keyword>
<keyword evidence="6 8" id="KW-0408">Iron</keyword>
<evidence type="ECO:0000256" key="9">
    <source>
        <dbReference type="RuleBase" id="RU000461"/>
    </source>
</evidence>
<dbReference type="Gene3D" id="1.10.630.10">
    <property type="entry name" value="Cytochrome P450"/>
    <property type="match status" value="1"/>
</dbReference>
<evidence type="ECO:0000313" key="13">
    <source>
        <dbReference type="Proteomes" id="UP000245942"/>
    </source>
</evidence>
<keyword evidence="11" id="KW-0472">Membrane</keyword>
<evidence type="ECO:0000256" key="1">
    <source>
        <dbReference type="ARBA" id="ARBA00001971"/>
    </source>
</evidence>
<dbReference type="EMBL" id="KZ819322">
    <property type="protein sequence ID" value="PWN22638.1"/>
    <property type="molecule type" value="Genomic_DNA"/>
</dbReference>
<dbReference type="GO" id="GO:0020037">
    <property type="term" value="F:heme binding"/>
    <property type="evidence" value="ECO:0007669"/>
    <property type="project" value="InterPro"/>
</dbReference>
<evidence type="ECO:0000256" key="11">
    <source>
        <dbReference type="SAM" id="Phobius"/>
    </source>
</evidence>
<dbReference type="STRING" id="1684307.A0A316UCN3"/>
<dbReference type="GO" id="GO:0004497">
    <property type="term" value="F:monooxygenase activity"/>
    <property type="evidence" value="ECO:0007669"/>
    <property type="project" value="UniProtKB-KW"/>
</dbReference>
<proteinExistence type="inferred from homology"/>
<comment type="similarity">
    <text evidence="2 9">Belongs to the cytochrome P450 family.</text>
</comment>